<comment type="caution">
    <text evidence="2">The sequence shown here is derived from an EMBL/GenBank/DDBJ whole genome shotgun (WGS) entry which is preliminary data.</text>
</comment>
<gene>
    <name evidence="2" type="ORF">MPH_03797</name>
</gene>
<dbReference type="AlphaFoldDB" id="K2RVT4"/>
<feature type="transmembrane region" description="Helical" evidence="1">
    <location>
        <begin position="20"/>
        <end position="39"/>
    </location>
</feature>
<evidence type="ECO:0000256" key="1">
    <source>
        <dbReference type="SAM" id="Phobius"/>
    </source>
</evidence>
<dbReference type="EMBL" id="AHHD01000169">
    <property type="protein sequence ID" value="EKG18913.1"/>
    <property type="molecule type" value="Genomic_DNA"/>
</dbReference>
<evidence type="ECO:0000313" key="2">
    <source>
        <dbReference type="EMBL" id="EKG18913.1"/>
    </source>
</evidence>
<accession>K2RVT4</accession>
<organism evidence="2 3">
    <name type="scientific">Macrophomina phaseolina (strain MS6)</name>
    <name type="common">Charcoal rot fungus</name>
    <dbReference type="NCBI Taxonomy" id="1126212"/>
    <lineage>
        <taxon>Eukaryota</taxon>
        <taxon>Fungi</taxon>
        <taxon>Dikarya</taxon>
        <taxon>Ascomycota</taxon>
        <taxon>Pezizomycotina</taxon>
        <taxon>Dothideomycetes</taxon>
        <taxon>Dothideomycetes incertae sedis</taxon>
        <taxon>Botryosphaeriales</taxon>
        <taxon>Botryosphaeriaceae</taxon>
        <taxon>Macrophomina</taxon>
    </lineage>
</organism>
<dbReference type="OrthoDB" id="3944567at2759"/>
<keyword evidence="1" id="KW-0812">Transmembrane</keyword>
<keyword evidence="1" id="KW-0472">Membrane</keyword>
<name>K2RVT4_MACPH</name>
<sequence>MLALFAAQKIDTTVLPSTVLTIISAVASISYIVLHTIVARKQNKMDHGVTSRRFKNACYIAIRLAVTLCILWLLTSGWNFIIAARQPICLWHLSDSTDEYWRAGSSCAAERFTAAISFIAL</sequence>
<dbReference type="InParanoid" id="K2RVT4"/>
<dbReference type="VEuPathDB" id="FungiDB:MPH_03797"/>
<dbReference type="STRING" id="1126212.K2RVT4"/>
<feature type="transmembrane region" description="Helical" evidence="1">
    <location>
        <begin position="60"/>
        <end position="81"/>
    </location>
</feature>
<dbReference type="eggNOG" id="ENOG502T1HR">
    <property type="taxonomic scope" value="Eukaryota"/>
</dbReference>
<reference evidence="2 3" key="1">
    <citation type="journal article" date="2012" name="BMC Genomics">
        <title>Tools to kill: Genome of one of the most destructive plant pathogenic fungi Macrophomina phaseolina.</title>
        <authorList>
            <person name="Islam M.S."/>
            <person name="Haque M.S."/>
            <person name="Islam M.M."/>
            <person name="Emdad E.M."/>
            <person name="Halim A."/>
            <person name="Hossen Q.M.M."/>
            <person name="Hossain M.Z."/>
            <person name="Ahmed B."/>
            <person name="Rahim S."/>
            <person name="Rahman M.S."/>
            <person name="Alam M.M."/>
            <person name="Hou S."/>
            <person name="Wan X."/>
            <person name="Saito J.A."/>
            <person name="Alam M."/>
        </authorList>
    </citation>
    <scope>NUCLEOTIDE SEQUENCE [LARGE SCALE GENOMIC DNA]</scope>
    <source>
        <strain evidence="2 3">MS6</strain>
    </source>
</reference>
<evidence type="ECO:0000313" key="3">
    <source>
        <dbReference type="Proteomes" id="UP000007129"/>
    </source>
</evidence>
<dbReference type="Proteomes" id="UP000007129">
    <property type="component" value="Unassembled WGS sequence"/>
</dbReference>
<protein>
    <submittedName>
        <fullName evidence="2">Uncharacterized protein</fullName>
    </submittedName>
</protein>
<keyword evidence="1" id="KW-1133">Transmembrane helix</keyword>
<dbReference type="HOGENOM" id="CLU_2038492_0_0_1"/>
<proteinExistence type="predicted"/>